<evidence type="ECO:0000313" key="2">
    <source>
        <dbReference type="Proteomes" id="UP000636709"/>
    </source>
</evidence>
<gene>
    <name evidence="1" type="ORF">HU200_040856</name>
</gene>
<protein>
    <submittedName>
        <fullName evidence="1">Uncharacterized protein</fullName>
    </submittedName>
</protein>
<accession>A0A835EGX6</accession>
<comment type="caution">
    <text evidence="1">The sequence shown here is derived from an EMBL/GenBank/DDBJ whole genome shotgun (WGS) entry which is preliminary data.</text>
</comment>
<dbReference type="AlphaFoldDB" id="A0A835EGX6"/>
<proteinExistence type="predicted"/>
<reference evidence="1" key="1">
    <citation type="submission" date="2020-07" db="EMBL/GenBank/DDBJ databases">
        <title>Genome sequence and genetic diversity analysis of an under-domesticated orphan crop, white fonio (Digitaria exilis).</title>
        <authorList>
            <person name="Bennetzen J.L."/>
            <person name="Chen S."/>
            <person name="Ma X."/>
            <person name="Wang X."/>
            <person name="Yssel A.E.J."/>
            <person name="Chaluvadi S.R."/>
            <person name="Johnson M."/>
            <person name="Gangashetty P."/>
            <person name="Hamidou F."/>
            <person name="Sanogo M.D."/>
            <person name="Zwaenepoel A."/>
            <person name="Wallace J."/>
            <person name="Van De Peer Y."/>
            <person name="Van Deynze A."/>
        </authorList>
    </citation>
    <scope>NUCLEOTIDE SEQUENCE</scope>
    <source>
        <tissue evidence="1">Leaves</tissue>
    </source>
</reference>
<dbReference type="PANTHER" id="PTHR45224:SF3">
    <property type="entry name" value="OS11G0506300 PROTEIN"/>
    <property type="match status" value="1"/>
</dbReference>
<dbReference type="OrthoDB" id="10460228at2759"/>
<dbReference type="PANTHER" id="PTHR45224">
    <property type="entry name" value="OS01G0527900 PROTEIN-RELATED"/>
    <property type="match status" value="1"/>
</dbReference>
<name>A0A835EGX6_9POAL</name>
<evidence type="ECO:0000313" key="1">
    <source>
        <dbReference type="EMBL" id="KAF8690500.1"/>
    </source>
</evidence>
<keyword evidence="2" id="KW-1185">Reference proteome</keyword>
<organism evidence="1 2">
    <name type="scientific">Digitaria exilis</name>
    <dbReference type="NCBI Taxonomy" id="1010633"/>
    <lineage>
        <taxon>Eukaryota</taxon>
        <taxon>Viridiplantae</taxon>
        <taxon>Streptophyta</taxon>
        <taxon>Embryophyta</taxon>
        <taxon>Tracheophyta</taxon>
        <taxon>Spermatophyta</taxon>
        <taxon>Magnoliopsida</taxon>
        <taxon>Liliopsida</taxon>
        <taxon>Poales</taxon>
        <taxon>Poaceae</taxon>
        <taxon>PACMAD clade</taxon>
        <taxon>Panicoideae</taxon>
        <taxon>Panicodae</taxon>
        <taxon>Paniceae</taxon>
        <taxon>Anthephorinae</taxon>
        <taxon>Digitaria</taxon>
    </lineage>
</organism>
<dbReference type="Proteomes" id="UP000636709">
    <property type="component" value="Unassembled WGS sequence"/>
</dbReference>
<dbReference type="EMBL" id="JACEFO010001972">
    <property type="protein sequence ID" value="KAF8690500.1"/>
    <property type="molecule type" value="Genomic_DNA"/>
</dbReference>
<sequence length="346" mass="38949">MSRQARKEAAAAARDVLKVDAGQVRKDGAPPMCKAAPVHVPEQRSSGCDAATPPRSFTNNGSFFLNGSGADFFCSPVQSCEPWNLGSSDPAMWYYASPFHETRNKGAMTPSSITGDSTCRGSNATPPGGFTNFIQPHMSQNFIFGGEHSQCAPFRPSRTMQEVQPEEEFLTPISAKDNNSYVNINSGEEAPRTEKRIYWTQEEDVRMMSSWLLNSTDSSCGADRKNEQYWTDVEVTYNETTPSKEVDHTDLEELDKFGKIQDEQNANRLKVLELQQKLSTEKMEQTKLAHLAAKEQKEARKYELESKMFETYNHLLPMDLSLMSDDEKLDHANTMKCLKKKLFPEN</sequence>